<evidence type="ECO:0000259" key="4">
    <source>
        <dbReference type="Pfam" id="PF01420"/>
    </source>
</evidence>
<dbReference type="GO" id="GO:0009307">
    <property type="term" value="P:DNA restriction-modification system"/>
    <property type="evidence" value="ECO:0007669"/>
    <property type="project" value="UniProtKB-KW"/>
</dbReference>
<gene>
    <name evidence="5" type="ORF">GJV82_05320</name>
</gene>
<dbReference type="InterPro" id="IPR000055">
    <property type="entry name" value="Restrct_endonuc_typeI_TRD"/>
</dbReference>
<organism evidence="5 6">
    <name type="scientific">Cellulosimicrobium composti</name>
    <dbReference type="NCBI Taxonomy" id="2672572"/>
    <lineage>
        <taxon>Bacteria</taxon>
        <taxon>Bacillati</taxon>
        <taxon>Actinomycetota</taxon>
        <taxon>Actinomycetes</taxon>
        <taxon>Micrococcales</taxon>
        <taxon>Promicromonosporaceae</taxon>
        <taxon>Cellulosimicrobium</taxon>
    </lineage>
</organism>
<dbReference type="SUPFAM" id="SSF116734">
    <property type="entry name" value="DNA methylase specificity domain"/>
    <property type="match status" value="2"/>
</dbReference>
<evidence type="ECO:0000256" key="2">
    <source>
        <dbReference type="ARBA" id="ARBA00022747"/>
    </source>
</evidence>
<dbReference type="Gene3D" id="3.90.220.20">
    <property type="entry name" value="DNA methylase specificity domains"/>
    <property type="match status" value="2"/>
</dbReference>
<sequence>MTAPDSWRESTLGSVTTSIRNGIFARRPNDDGRGTAILRISAVKAGRVDVYEPRFVEGITGDQVEKFAVNPGDLLMTRYNGSRHLVGIAGVVPDHAGPLIHPDKLIRVVVNDAVVDSRFVNYQLQSQRVRSFLEPRIRTTAGQSGISGRDVREIPLVVPPLDEQHRIVEILEDHLSRLDAGARGLSTAEVRLGLVMDALIGAAPELNEAPLRPLGDVLAAPLGNGRSVPTADDGFPVLRLTAMRDGVIDLSERKVGAWTAEAAAPFLVAEGDVFAARGNGSLRLVGRAAQVVEPPDPVAYPDTMIRMRPDPARVRPGYLTAVWNSRVVRRQIEARARTTAGIYKVNQTDLRGISFPVPTIDQQDRFLVRVEDWRYAVDGTRRSVDNAERRAGALRRAILAAAFSGRLAGTSSDDDRIGELAEAGV</sequence>
<protein>
    <recommendedName>
        <fullName evidence="4">Type I restriction modification DNA specificity domain-containing protein</fullName>
    </recommendedName>
</protein>
<dbReference type="CDD" id="cd17261">
    <property type="entry name" value="RMtype1_S_EcoKI-TRD2-CR2_like"/>
    <property type="match status" value="2"/>
</dbReference>
<dbReference type="PANTHER" id="PTHR30408:SF12">
    <property type="entry name" value="TYPE I RESTRICTION ENZYME MJAVIII SPECIFICITY SUBUNIT"/>
    <property type="match status" value="1"/>
</dbReference>
<name>A0A6N7ZGD4_9MICO</name>
<keyword evidence="3" id="KW-0238">DNA-binding</keyword>
<keyword evidence="2" id="KW-0680">Restriction system</keyword>
<dbReference type="EMBL" id="WMKA01000007">
    <property type="protein sequence ID" value="MTG88369.1"/>
    <property type="molecule type" value="Genomic_DNA"/>
</dbReference>
<comment type="caution">
    <text evidence="5">The sequence shown here is derived from an EMBL/GenBank/DDBJ whole genome shotgun (WGS) entry which is preliminary data.</text>
</comment>
<dbReference type="InterPro" id="IPR052021">
    <property type="entry name" value="Type-I_RS_S_subunit"/>
</dbReference>
<reference evidence="5 6" key="1">
    <citation type="submission" date="2019-11" db="EMBL/GenBank/DDBJ databases">
        <title>Cellulosimicrobium composti sp. nov. isolated from a compost.</title>
        <authorList>
            <person name="Yang Y."/>
        </authorList>
    </citation>
    <scope>NUCLEOTIDE SEQUENCE [LARGE SCALE GENOMIC DNA]</scope>
    <source>
        <strain evidence="5 6">BIT-GX5</strain>
    </source>
</reference>
<dbReference type="PANTHER" id="PTHR30408">
    <property type="entry name" value="TYPE-1 RESTRICTION ENZYME ECOKI SPECIFICITY PROTEIN"/>
    <property type="match status" value="1"/>
</dbReference>
<evidence type="ECO:0000313" key="5">
    <source>
        <dbReference type="EMBL" id="MTG88369.1"/>
    </source>
</evidence>
<accession>A0A6N7ZGD4</accession>
<evidence type="ECO:0000313" key="6">
    <source>
        <dbReference type="Proteomes" id="UP000440668"/>
    </source>
</evidence>
<evidence type="ECO:0000256" key="3">
    <source>
        <dbReference type="ARBA" id="ARBA00023125"/>
    </source>
</evidence>
<dbReference type="RefSeq" id="WP_155098473.1">
    <property type="nucleotide sequence ID" value="NZ_WMKA01000007.1"/>
</dbReference>
<evidence type="ECO:0000256" key="1">
    <source>
        <dbReference type="ARBA" id="ARBA00010923"/>
    </source>
</evidence>
<dbReference type="AlphaFoldDB" id="A0A6N7ZGD4"/>
<proteinExistence type="inferred from homology"/>
<comment type="similarity">
    <text evidence="1">Belongs to the type-I restriction system S methylase family.</text>
</comment>
<feature type="domain" description="Type I restriction modification DNA specificity" evidence="4">
    <location>
        <begin position="4"/>
        <end position="176"/>
    </location>
</feature>
<dbReference type="Proteomes" id="UP000440668">
    <property type="component" value="Unassembled WGS sequence"/>
</dbReference>
<dbReference type="GO" id="GO:0003677">
    <property type="term" value="F:DNA binding"/>
    <property type="evidence" value="ECO:0007669"/>
    <property type="project" value="UniProtKB-KW"/>
</dbReference>
<dbReference type="InterPro" id="IPR044946">
    <property type="entry name" value="Restrct_endonuc_typeI_TRD_sf"/>
</dbReference>
<dbReference type="Pfam" id="PF01420">
    <property type="entry name" value="Methylase_S"/>
    <property type="match status" value="1"/>
</dbReference>